<sequence>MHSWYDGRSVPVPVMNIYIGDVADVRDSGYGNRYKVDLIVRAIDKAYAELISMRLKEGFEVSEGGLVMRTFVHVHNTKVFRQCIEWKQKDTDKKWKDYYEMVSAVD</sequence>
<gene>
    <name evidence="1" type="ORF">V7S43_010096</name>
    <name evidence="2" type="ORF">V7S43_010097</name>
</gene>
<dbReference type="EMBL" id="JBIMZQ010000022">
    <property type="protein sequence ID" value="KAL3664919.1"/>
    <property type="molecule type" value="Genomic_DNA"/>
</dbReference>
<reference evidence="2 3" key="1">
    <citation type="submission" date="2024-09" db="EMBL/GenBank/DDBJ databases">
        <title>Genome sequencing and assembly of Phytophthora oleae, isolate VK10A, causative agent of rot of olive drupes.</title>
        <authorList>
            <person name="Conti Taguali S."/>
            <person name="Riolo M."/>
            <person name="La Spada F."/>
            <person name="Cacciola S.O."/>
            <person name="Dionisio G."/>
        </authorList>
    </citation>
    <scope>NUCLEOTIDE SEQUENCE [LARGE SCALE GENOMIC DNA]</scope>
    <source>
        <strain evidence="2 3">VK10A</strain>
    </source>
</reference>
<protein>
    <submittedName>
        <fullName evidence="2">Uncharacterized protein</fullName>
    </submittedName>
</protein>
<name>A0ABD3FDA9_9STRA</name>
<dbReference type="EMBL" id="JBIMZQ010000022">
    <property type="protein sequence ID" value="KAL3664920.1"/>
    <property type="molecule type" value="Genomic_DNA"/>
</dbReference>
<organism evidence="2 3">
    <name type="scientific">Phytophthora oleae</name>
    <dbReference type="NCBI Taxonomy" id="2107226"/>
    <lineage>
        <taxon>Eukaryota</taxon>
        <taxon>Sar</taxon>
        <taxon>Stramenopiles</taxon>
        <taxon>Oomycota</taxon>
        <taxon>Peronosporomycetes</taxon>
        <taxon>Peronosporales</taxon>
        <taxon>Peronosporaceae</taxon>
        <taxon>Phytophthora</taxon>
    </lineage>
</organism>
<keyword evidence="3" id="KW-1185">Reference proteome</keyword>
<evidence type="ECO:0000313" key="3">
    <source>
        <dbReference type="Proteomes" id="UP001632037"/>
    </source>
</evidence>
<evidence type="ECO:0000313" key="1">
    <source>
        <dbReference type="EMBL" id="KAL3664919.1"/>
    </source>
</evidence>
<dbReference type="AlphaFoldDB" id="A0ABD3FDA9"/>
<proteinExistence type="predicted"/>
<comment type="caution">
    <text evidence="2">The sequence shown here is derived from an EMBL/GenBank/DDBJ whole genome shotgun (WGS) entry which is preliminary data.</text>
</comment>
<dbReference type="Proteomes" id="UP001632037">
    <property type="component" value="Unassembled WGS sequence"/>
</dbReference>
<accession>A0ABD3FDA9</accession>
<evidence type="ECO:0000313" key="2">
    <source>
        <dbReference type="EMBL" id="KAL3664920.1"/>
    </source>
</evidence>